<dbReference type="Gene3D" id="3.40.50.1240">
    <property type="entry name" value="Phosphoglycerate mutase-like"/>
    <property type="match status" value="1"/>
</dbReference>
<dbReference type="EC" id="3.1.3.2" evidence="3"/>
<evidence type="ECO:0000256" key="1">
    <source>
        <dbReference type="ARBA" id="ARBA00000032"/>
    </source>
</evidence>
<evidence type="ECO:0000256" key="6">
    <source>
        <dbReference type="ARBA" id="ARBA00023157"/>
    </source>
</evidence>
<name>A0AAV8ZUY2_9CUCU</name>
<dbReference type="Pfam" id="PF00328">
    <property type="entry name" value="His_Phos_2"/>
    <property type="match status" value="1"/>
</dbReference>
<dbReference type="SUPFAM" id="SSF53254">
    <property type="entry name" value="Phosphoglycerate mutase-like"/>
    <property type="match status" value="1"/>
</dbReference>
<dbReference type="PANTHER" id="PTHR11567:SF211">
    <property type="entry name" value="PROSTATIC ACID PHOSPHATASE"/>
    <property type="match status" value="1"/>
</dbReference>
<comment type="caution">
    <text evidence="8">The sequence shown here is derived from an EMBL/GenBank/DDBJ whole genome shotgun (WGS) entry which is preliminary data.</text>
</comment>
<feature type="non-terminal residue" evidence="8">
    <location>
        <position position="1"/>
    </location>
</feature>
<comment type="similarity">
    <text evidence="2">Belongs to the histidine acid phosphatase family.</text>
</comment>
<accession>A0AAV8ZUY2</accession>
<protein>
    <recommendedName>
        <fullName evidence="3">acid phosphatase</fullName>
        <ecNumber evidence="3">3.1.3.2</ecNumber>
    </recommendedName>
</protein>
<evidence type="ECO:0000256" key="2">
    <source>
        <dbReference type="ARBA" id="ARBA00005375"/>
    </source>
</evidence>
<keyword evidence="9" id="KW-1185">Reference proteome</keyword>
<keyword evidence="6" id="KW-1015">Disulfide bond</keyword>
<proteinExistence type="inferred from homology"/>
<dbReference type="PROSITE" id="PS00778">
    <property type="entry name" value="HIS_ACID_PHOSPHAT_2"/>
    <property type="match status" value="1"/>
</dbReference>
<dbReference type="AlphaFoldDB" id="A0AAV8ZUY2"/>
<comment type="catalytic activity">
    <reaction evidence="1">
        <text>a phosphate monoester + H2O = an alcohol + phosphate</text>
        <dbReference type="Rhea" id="RHEA:15017"/>
        <dbReference type="ChEBI" id="CHEBI:15377"/>
        <dbReference type="ChEBI" id="CHEBI:30879"/>
        <dbReference type="ChEBI" id="CHEBI:43474"/>
        <dbReference type="ChEBI" id="CHEBI:67140"/>
        <dbReference type="EC" id="3.1.3.2"/>
    </reaction>
</comment>
<dbReference type="EMBL" id="JANEYF010000133">
    <property type="protein sequence ID" value="KAJ8972003.1"/>
    <property type="molecule type" value="Genomic_DNA"/>
</dbReference>
<dbReference type="PANTHER" id="PTHR11567">
    <property type="entry name" value="ACID PHOSPHATASE-RELATED"/>
    <property type="match status" value="1"/>
</dbReference>
<dbReference type="InterPro" id="IPR050645">
    <property type="entry name" value="Histidine_acid_phosphatase"/>
</dbReference>
<dbReference type="InterPro" id="IPR033379">
    <property type="entry name" value="Acid_Pase_AS"/>
</dbReference>
<dbReference type="InterPro" id="IPR000560">
    <property type="entry name" value="His_Pase_clade-2"/>
</dbReference>
<dbReference type="Proteomes" id="UP001162156">
    <property type="component" value="Unassembled WGS sequence"/>
</dbReference>
<evidence type="ECO:0000256" key="5">
    <source>
        <dbReference type="ARBA" id="ARBA00022801"/>
    </source>
</evidence>
<keyword evidence="4" id="KW-0732">Signal</keyword>
<organism evidence="8 9">
    <name type="scientific">Rhamnusium bicolor</name>
    <dbReference type="NCBI Taxonomy" id="1586634"/>
    <lineage>
        <taxon>Eukaryota</taxon>
        <taxon>Metazoa</taxon>
        <taxon>Ecdysozoa</taxon>
        <taxon>Arthropoda</taxon>
        <taxon>Hexapoda</taxon>
        <taxon>Insecta</taxon>
        <taxon>Pterygota</taxon>
        <taxon>Neoptera</taxon>
        <taxon>Endopterygota</taxon>
        <taxon>Coleoptera</taxon>
        <taxon>Polyphaga</taxon>
        <taxon>Cucujiformia</taxon>
        <taxon>Chrysomeloidea</taxon>
        <taxon>Cerambycidae</taxon>
        <taxon>Lepturinae</taxon>
        <taxon>Rhagiini</taxon>
        <taxon>Rhamnusium</taxon>
    </lineage>
</organism>
<dbReference type="GO" id="GO:0003993">
    <property type="term" value="F:acid phosphatase activity"/>
    <property type="evidence" value="ECO:0007669"/>
    <property type="project" value="UniProtKB-EC"/>
</dbReference>
<sequence length="302" mass="35667">AAKYNHGIRRQYELGKWFRIRYGSFLPETYSPNDIYVRSSDKDRTLMSAEANLAGLYPPKKSQIWNQKLSWRPIPIHTVREEEDKVIAMKKECPKYEIWYDQLLNSKFFENINEQNKNLYKYLSENTGWNITTVREIETLYSLFSIERESNLTLPTWTQGIFPEKLEFLAALSHASFSFTKQLARLISGPFFDYLFSHFDNITNNSSTKKFLMLSGHDNTIVNILSAMGLYDYKCPEFASTIIWELRQNENDSYINLFYKNKVTLTKLKLFGCDMNCNYSRFKHILETVTVNEKNWNKECLV</sequence>
<dbReference type="InterPro" id="IPR029033">
    <property type="entry name" value="His_PPase_superfam"/>
</dbReference>
<evidence type="ECO:0000313" key="9">
    <source>
        <dbReference type="Proteomes" id="UP001162156"/>
    </source>
</evidence>
<gene>
    <name evidence="8" type="ORF">NQ314_000434</name>
</gene>
<dbReference type="CDD" id="cd07061">
    <property type="entry name" value="HP_HAP_like"/>
    <property type="match status" value="1"/>
</dbReference>
<reference evidence="8" key="1">
    <citation type="journal article" date="2023" name="Insect Mol. Biol.">
        <title>Genome sequencing provides insights into the evolution of gene families encoding plant cell wall-degrading enzymes in longhorned beetles.</title>
        <authorList>
            <person name="Shin N.R."/>
            <person name="Okamura Y."/>
            <person name="Kirsch R."/>
            <person name="Pauchet Y."/>
        </authorList>
    </citation>
    <scope>NUCLEOTIDE SEQUENCE</scope>
    <source>
        <strain evidence="8">RBIC_L_NR</strain>
    </source>
</reference>
<evidence type="ECO:0000256" key="3">
    <source>
        <dbReference type="ARBA" id="ARBA00012646"/>
    </source>
</evidence>
<evidence type="ECO:0000256" key="7">
    <source>
        <dbReference type="ARBA" id="ARBA00023180"/>
    </source>
</evidence>
<keyword evidence="5" id="KW-0378">Hydrolase</keyword>
<evidence type="ECO:0000313" key="8">
    <source>
        <dbReference type="EMBL" id="KAJ8972003.1"/>
    </source>
</evidence>
<keyword evidence="7" id="KW-0325">Glycoprotein</keyword>
<evidence type="ECO:0000256" key="4">
    <source>
        <dbReference type="ARBA" id="ARBA00022729"/>
    </source>
</evidence>